<dbReference type="GO" id="GO:0006629">
    <property type="term" value="P:lipid metabolic process"/>
    <property type="evidence" value="ECO:0007669"/>
    <property type="project" value="InterPro"/>
</dbReference>
<comment type="caution">
    <text evidence="3">The sequence shown here is derived from an EMBL/GenBank/DDBJ whole genome shotgun (WGS) entry which is preliminary data.</text>
</comment>
<evidence type="ECO:0000313" key="4">
    <source>
        <dbReference type="Proteomes" id="UP000626092"/>
    </source>
</evidence>
<organism evidence="3 4">
    <name type="scientific">Rhododendron simsii</name>
    <name type="common">Sims's rhododendron</name>
    <dbReference type="NCBI Taxonomy" id="118357"/>
    <lineage>
        <taxon>Eukaryota</taxon>
        <taxon>Viridiplantae</taxon>
        <taxon>Streptophyta</taxon>
        <taxon>Embryophyta</taxon>
        <taxon>Tracheophyta</taxon>
        <taxon>Spermatophyta</taxon>
        <taxon>Magnoliopsida</taxon>
        <taxon>eudicotyledons</taxon>
        <taxon>Gunneridae</taxon>
        <taxon>Pentapetalae</taxon>
        <taxon>asterids</taxon>
        <taxon>Ericales</taxon>
        <taxon>Ericaceae</taxon>
        <taxon>Ericoideae</taxon>
        <taxon>Rhodoreae</taxon>
        <taxon>Rhododendron</taxon>
    </lineage>
</organism>
<dbReference type="EMBL" id="WJXA01000007">
    <property type="protein sequence ID" value="KAF7138847.1"/>
    <property type="molecule type" value="Genomic_DNA"/>
</dbReference>
<gene>
    <name evidence="3" type="ORF">RHSIM_Rhsim07G0081800</name>
</gene>
<feature type="domain" description="Fungal lipase-type" evidence="2">
    <location>
        <begin position="163"/>
        <end position="205"/>
    </location>
</feature>
<dbReference type="Gene3D" id="3.40.50.1820">
    <property type="entry name" value="alpha/beta hydrolase"/>
    <property type="match status" value="3"/>
</dbReference>
<feature type="domain" description="Fungal lipase-type" evidence="2">
    <location>
        <begin position="812"/>
        <end position="853"/>
    </location>
</feature>
<protein>
    <recommendedName>
        <fullName evidence="2">Fungal lipase-type domain-containing protein</fullName>
    </recommendedName>
</protein>
<keyword evidence="4" id="KW-1185">Reference proteome</keyword>
<dbReference type="PANTHER" id="PTHR31479">
    <property type="entry name" value="ALPHA/BETA-HYDROLASES SUPERFAMILY PROTEIN"/>
    <property type="match status" value="1"/>
</dbReference>
<evidence type="ECO:0000256" key="1">
    <source>
        <dbReference type="ARBA" id="ARBA00022801"/>
    </source>
</evidence>
<dbReference type="AlphaFoldDB" id="A0A834GNP3"/>
<keyword evidence="1" id="KW-0378">Hydrolase</keyword>
<sequence>MVIRGGGLAAGKGWVGDVGGCDGFIFRVETSDGGGCRKMEGRGNNANHQRSVAACLVRAVKIFELDRQGNRQGPQALAPPWWEFFGFRLHTLLIDDVDHSVFGTIYEFTSPSYHNHSTMNGTPRYIIAFRGTLTKGSACLRDFEVDLHIVKNTLHQTSRFEIAMQSVRNAVADFRNSNIWLTGHSMGAAIAMLAGKTMAEAGIFLESFLFNPPFVSAPIGRIKNENVQQVVRITKSFLAAGLTVARKAHHQQTDVSEDPFVALSGWVPRLYVHRGDHICSEYIGYFEHRKMMEEIGAGCVERLACQHSLRVPLRSAMGKESEEPLHLIPSADLIVNLTPAQTFKQAHGIRQWWRSDLHLQSKVYKNNVDHQRSVAACFVRGVYFLERDRQENRRGPQALTSPWWEFFGFRLHTPLIDDVDHSIFGAIYEFTSPSYDNHLTTNGTPHYIIAFRGTLANGGSFLRDFQLNLHLIENELHRTSRFEIAMRYLWNTIEVSGSSDIWLTGHSQGAAMAMLAGKTMAKAGIFLDAFLFNPPFISATIERIKDENVKHVLRVTKSFLAAGLSVAQKTCRSHHQHTDVSKDPFVALSEWVPRLYVHPDDHICSEYLGYFEHRQTMEEIGAGCVERLATRNSLRGLLRSALGKESEEVPLHLMPSANLIVNLTPAQAFKAHGLRQWWRSDQQLQSKVYKYRSNVDHRRSVAACLVQGVYILERDRQENRQGPQALASRWWEFFGFRLHTLLIDDADHSIFGAIYELMPPSYSKHLTIKGTPRYIIAFRGTLTKGDAFLRDFQLDLHIIKNGLHQTSRFEIAMQSVRNAVAAFGNSNIWLSGHSMGAAMAMLAGKTMAKTGVFLEAFLFNPPFFSAPIERIKDKNVRHGIRIASSFLAAGLTVALKARRGHHQQREDPFVALSEWVPRLYVHPGDHICSEYIGYFDHRKKMEDIGAGGIERLATQNSLGGLVMSAMGKESEEPLHLIPSGHLIVNLIPAEDFKQAHGIHQWWRPDLQLQSKVYNYR</sequence>
<dbReference type="SUPFAM" id="SSF53474">
    <property type="entry name" value="alpha/beta-Hydrolases"/>
    <property type="match status" value="3"/>
</dbReference>
<dbReference type="InterPro" id="IPR029058">
    <property type="entry name" value="AB_hydrolase_fold"/>
</dbReference>
<dbReference type="OrthoDB" id="58570at2759"/>
<dbReference type="InterPro" id="IPR002921">
    <property type="entry name" value="Fungal_lipase-type"/>
</dbReference>
<proteinExistence type="predicted"/>
<reference evidence="3" key="1">
    <citation type="submission" date="2019-11" db="EMBL/GenBank/DDBJ databases">
        <authorList>
            <person name="Liu Y."/>
            <person name="Hou J."/>
            <person name="Li T.-Q."/>
            <person name="Guan C.-H."/>
            <person name="Wu X."/>
            <person name="Wu H.-Z."/>
            <person name="Ling F."/>
            <person name="Zhang R."/>
            <person name="Shi X.-G."/>
            <person name="Ren J.-P."/>
            <person name="Chen E.-F."/>
            <person name="Sun J.-M."/>
        </authorList>
    </citation>
    <scope>NUCLEOTIDE SEQUENCE</scope>
    <source>
        <strain evidence="3">Adult_tree_wgs_1</strain>
        <tissue evidence="3">Leaves</tissue>
    </source>
</reference>
<evidence type="ECO:0000259" key="2">
    <source>
        <dbReference type="Pfam" id="PF01764"/>
    </source>
</evidence>
<dbReference type="PANTHER" id="PTHR31479:SF2">
    <property type="entry name" value="ALPHA_BETA-HYDROLASES SUPERFAMILY PROTEIN"/>
    <property type="match status" value="1"/>
</dbReference>
<dbReference type="Pfam" id="PF01764">
    <property type="entry name" value="Lipase_3"/>
    <property type="match status" value="2"/>
</dbReference>
<dbReference type="Proteomes" id="UP000626092">
    <property type="component" value="Unassembled WGS sequence"/>
</dbReference>
<accession>A0A834GNP3</accession>
<name>A0A834GNP3_RHOSS</name>
<evidence type="ECO:0000313" key="3">
    <source>
        <dbReference type="EMBL" id="KAF7138847.1"/>
    </source>
</evidence>
<dbReference type="GO" id="GO:0016787">
    <property type="term" value="F:hydrolase activity"/>
    <property type="evidence" value="ECO:0007669"/>
    <property type="project" value="UniProtKB-KW"/>
</dbReference>